<keyword evidence="4" id="KW-0547">Nucleotide-binding</keyword>
<dbReference type="GO" id="GO:0006952">
    <property type="term" value="P:defense response"/>
    <property type="evidence" value="ECO:0007669"/>
    <property type="project" value="UniProtKB-KW"/>
</dbReference>
<keyword evidence="3" id="KW-0677">Repeat</keyword>
<keyword evidence="6" id="KW-1133">Transmembrane helix</keyword>
<evidence type="ECO:0000256" key="3">
    <source>
        <dbReference type="ARBA" id="ARBA00022737"/>
    </source>
</evidence>
<keyword evidence="2" id="KW-0433">Leucine-rich repeat</keyword>
<sequence>MAVAEVGGMLASAVLKVATQKLGAAIAGRVMLQWNFDKDLEGMKATLESVDAVLRDAERRSIRDAAVRLWLRRLKDAAYDISDMLDDLENITSKSDAGKVRNLHCSDSRLFLLFLIIIIIIIIIITVLPIITPYDTYV</sequence>
<reference evidence="8" key="1">
    <citation type="journal article" date="2005" name="PLoS Biol.">
        <title>The genomes of Oryza sativa: a history of duplications.</title>
        <authorList>
            <person name="Yu J."/>
            <person name="Wang J."/>
            <person name="Lin W."/>
            <person name="Li S."/>
            <person name="Li H."/>
            <person name="Zhou J."/>
            <person name="Ni P."/>
            <person name="Dong W."/>
            <person name="Hu S."/>
            <person name="Zeng C."/>
            <person name="Zhang J."/>
            <person name="Zhang Y."/>
            <person name="Li R."/>
            <person name="Xu Z."/>
            <person name="Li S."/>
            <person name="Li X."/>
            <person name="Zheng H."/>
            <person name="Cong L."/>
            <person name="Lin L."/>
            <person name="Yin J."/>
            <person name="Geng J."/>
            <person name="Li G."/>
            <person name="Shi J."/>
            <person name="Liu J."/>
            <person name="Lv H."/>
            <person name="Li J."/>
            <person name="Wang J."/>
            <person name="Deng Y."/>
            <person name="Ran L."/>
            <person name="Shi X."/>
            <person name="Wang X."/>
            <person name="Wu Q."/>
            <person name="Li C."/>
            <person name="Ren X."/>
            <person name="Wang J."/>
            <person name="Wang X."/>
            <person name="Li D."/>
            <person name="Liu D."/>
            <person name="Zhang X."/>
            <person name="Ji Z."/>
            <person name="Zhao W."/>
            <person name="Sun Y."/>
            <person name="Zhang Z."/>
            <person name="Bao J."/>
            <person name="Han Y."/>
            <person name="Dong L."/>
            <person name="Ji J."/>
            <person name="Chen P."/>
            <person name="Wu S."/>
            <person name="Liu J."/>
            <person name="Xiao Y."/>
            <person name="Bu D."/>
            <person name="Tan J."/>
            <person name="Yang L."/>
            <person name="Ye C."/>
            <person name="Zhang J."/>
            <person name="Xu J."/>
            <person name="Zhou Y."/>
            <person name="Yu Y."/>
            <person name="Zhang B."/>
            <person name="Zhuang S."/>
            <person name="Wei H."/>
            <person name="Liu B."/>
            <person name="Lei M."/>
            <person name="Yu H."/>
            <person name="Li Y."/>
            <person name="Xu H."/>
            <person name="Wei S."/>
            <person name="He X."/>
            <person name="Fang L."/>
            <person name="Zhang Z."/>
            <person name="Zhang Y."/>
            <person name="Huang X."/>
            <person name="Su Z."/>
            <person name="Tong W."/>
            <person name="Li J."/>
            <person name="Tong Z."/>
            <person name="Li S."/>
            <person name="Ye J."/>
            <person name="Wang L."/>
            <person name="Fang L."/>
            <person name="Lei T."/>
            <person name="Chen C."/>
            <person name="Chen H."/>
            <person name="Xu Z."/>
            <person name="Li H."/>
            <person name="Huang H."/>
            <person name="Zhang F."/>
            <person name="Xu H."/>
            <person name="Li N."/>
            <person name="Zhao C."/>
            <person name="Li S."/>
            <person name="Dong L."/>
            <person name="Huang Y."/>
            <person name="Li L."/>
            <person name="Xi Y."/>
            <person name="Qi Q."/>
            <person name="Li W."/>
            <person name="Zhang B."/>
            <person name="Hu W."/>
            <person name="Zhang Y."/>
            <person name="Tian X."/>
            <person name="Jiao Y."/>
            <person name="Liang X."/>
            <person name="Jin J."/>
            <person name="Gao L."/>
            <person name="Zheng W."/>
            <person name="Hao B."/>
            <person name="Liu S."/>
            <person name="Wang W."/>
            <person name="Yuan L."/>
            <person name="Cao M."/>
            <person name="McDermott J."/>
            <person name="Samudrala R."/>
            <person name="Wang J."/>
            <person name="Wong G.K."/>
            <person name="Yang H."/>
        </authorList>
    </citation>
    <scope>NUCLEOTIDE SEQUENCE [LARGE SCALE GENOMIC DNA]</scope>
</reference>
<proteinExistence type="inferred from homology"/>
<keyword evidence="5" id="KW-0611">Plant defense</keyword>
<organism evidence="8">
    <name type="scientific">Oryza sativa subsp. japonica</name>
    <name type="common">Rice</name>
    <dbReference type="NCBI Taxonomy" id="39947"/>
    <lineage>
        <taxon>Eukaryota</taxon>
        <taxon>Viridiplantae</taxon>
        <taxon>Streptophyta</taxon>
        <taxon>Embryophyta</taxon>
        <taxon>Tracheophyta</taxon>
        <taxon>Spermatophyta</taxon>
        <taxon>Magnoliopsida</taxon>
        <taxon>Liliopsida</taxon>
        <taxon>Poales</taxon>
        <taxon>Poaceae</taxon>
        <taxon>BOP clade</taxon>
        <taxon>Oryzoideae</taxon>
        <taxon>Oryzeae</taxon>
        <taxon>Oryzinae</taxon>
        <taxon>Oryza</taxon>
        <taxon>Oryza sativa</taxon>
    </lineage>
</organism>
<dbReference type="InterPro" id="IPR041118">
    <property type="entry name" value="Rx_N"/>
</dbReference>
<evidence type="ECO:0000256" key="5">
    <source>
        <dbReference type="ARBA" id="ARBA00022821"/>
    </source>
</evidence>
<dbReference type="Gene3D" id="1.20.5.4130">
    <property type="match status" value="1"/>
</dbReference>
<keyword evidence="6" id="KW-0472">Membrane</keyword>
<comment type="similarity">
    <text evidence="1">Belongs to the disease resistance NB-LRR family.</text>
</comment>
<feature type="transmembrane region" description="Helical" evidence="6">
    <location>
        <begin position="110"/>
        <end position="131"/>
    </location>
</feature>
<evidence type="ECO:0000256" key="2">
    <source>
        <dbReference type="ARBA" id="ARBA00022614"/>
    </source>
</evidence>
<dbReference type="AlphaFoldDB" id="A3C9Q2"/>
<evidence type="ECO:0000256" key="4">
    <source>
        <dbReference type="ARBA" id="ARBA00022741"/>
    </source>
</evidence>
<dbReference type="Proteomes" id="UP000007752">
    <property type="component" value="Chromosome 11"/>
</dbReference>
<evidence type="ECO:0000313" key="8">
    <source>
        <dbReference type="EMBL" id="EAZ17815.1"/>
    </source>
</evidence>
<evidence type="ECO:0000256" key="6">
    <source>
        <dbReference type="SAM" id="Phobius"/>
    </source>
</evidence>
<accession>A3C9Q2</accession>
<keyword evidence="6" id="KW-0812">Transmembrane</keyword>
<evidence type="ECO:0000256" key="1">
    <source>
        <dbReference type="ARBA" id="ARBA00008894"/>
    </source>
</evidence>
<feature type="domain" description="Disease resistance N-terminal" evidence="7">
    <location>
        <begin position="14"/>
        <end position="90"/>
    </location>
</feature>
<evidence type="ECO:0000259" key="7">
    <source>
        <dbReference type="Pfam" id="PF18052"/>
    </source>
</evidence>
<reference evidence="8" key="2">
    <citation type="submission" date="2008-12" db="EMBL/GenBank/DDBJ databases">
        <title>Improved gene annotation of the rice (Oryza sativa) genomes.</title>
        <authorList>
            <person name="Wang J."/>
            <person name="Li R."/>
            <person name="Fan W."/>
            <person name="Huang Q."/>
            <person name="Zhang J."/>
            <person name="Zhou Y."/>
            <person name="Hu Y."/>
            <person name="Zi S."/>
            <person name="Li J."/>
            <person name="Ni P."/>
            <person name="Zheng H."/>
            <person name="Zhang Y."/>
            <person name="Zhao M."/>
            <person name="Hao Q."/>
            <person name="McDermott J."/>
            <person name="Samudrala R."/>
            <person name="Kristiansen K."/>
            <person name="Wong G.K.-S."/>
        </authorList>
    </citation>
    <scope>NUCLEOTIDE SEQUENCE</scope>
</reference>
<name>A3C9Q2_ORYSJ</name>
<dbReference type="Pfam" id="PF18052">
    <property type="entry name" value="Rx_N"/>
    <property type="match status" value="1"/>
</dbReference>
<protein>
    <recommendedName>
        <fullName evidence="7">Disease resistance N-terminal domain-containing protein</fullName>
    </recommendedName>
</protein>
<dbReference type="EMBL" id="CM000148">
    <property type="protein sequence ID" value="EAZ17815.1"/>
    <property type="molecule type" value="Genomic_DNA"/>
</dbReference>
<dbReference type="GO" id="GO:0000166">
    <property type="term" value="F:nucleotide binding"/>
    <property type="evidence" value="ECO:0007669"/>
    <property type="project" value="UniProtKB-KW"/>
</dbReference>
<gene>
    <name evidence="8" type="ORF">OsJ_33359</name>
</gene>